<dbReference type="Proteomes" id="UP000824540">
    <property type="component" value="Unassembled WGS sequence"/>
</dbReference>
<feature type="region of interest" description="Disordered" evidence="1">
    <location>
        <begin position="82"/>
        <end position="129"/>
    </location>
</feature>
<accession>A0A8T2N430</accession>
<protein>
    <submittedName>
        <fullName evidence="2">Uncharacterized protein</fullName>
    </submittedName>
</protein>
<dbReference type="AlphaFoldDB" id="A0A8T2N430"/>
<feature type="compositionally biased region" description="Gly residues" evidence="1">
    <location>
        <begin position="31"/>
        <end position="42"/>
    </location>
</feature>
<evidence type="ECO:0000313" key="3">
    <source>
        <dbReference type="Proteomes" id="UP000824540"/>
    </source>
</evidence>
<feature type="compositionally biased region" description="Polar residues" evidence="1">
    <location>
        <begin position="44"/>
        <end position="54"/>
    </location>
</feature>
<reference evidence="2" key="1">
    <citation type="thesis" date="2021" institute="BYU ScholarsArchive" country="Provo, UT, USA">
        <title>Applications of and Algorithms for Genome Assembly and Genomic Analyses with an Emphasis on Marine Teleosts.</title>
        <authorList>
            <person name="Pickett B.D."/>
        </authorList>
    </citation>
    <scope>NUCLEOTIDE SEQUENCE</scope>
    <source>
        <strain evidence="2">HI-2016</strain>
    </source>
</reference>
<evidence type="ECO:0000313" key="2">
    <source>
        <dbReference type="EMBL" id="KAG9335179.1"/>
    </source>
</evidence>
<name>A0A8T2N430_9TELE</name>
<gene>
    <name evidence="2" type="ORF">JZ751_005527</name>
</gene>
<keyword evidence="3" id="KW-1185">Reference proteome</keyword>
<evidence type="ECO:0000256" key="1">
    <source>
        <dbReference type="SAM" id="MobiDB-lite"/>
    </source>
</evidence>
<feature type="compositionally biased region" description="Basic residues" evidence="1">
    <location>
        <begin position="118"/>
        <end position="128"/>
    </location>
</feature>
<proteinExistence type="predicted"/>
<feature type="compositionally biased region" description="Pro residues" evidence="1">
    <location>
        <begin position="102"/>
        <end position="111"/>
    </location>
</feature>
<dbReference type="EMBL" id="JAFBMS010000127">
    <property type="protein sequence ID" value="KAG9335179.1"/>
    <property type="molecule type" value="Genomic_DNA"/>
</dbReference>
<feature type="region of interest" description="Disordered" evidence="1">
    <location>
        <begin position="16"/>
        <end position="57"/>
    </location>
</feature>
<comment type="caution">
    <text evidence="2">The sequence shown here is derived from an EMBL/GenBank/DDBJ whole genome shotgun (WGS) entry which is preliminary data.</text>
</comment>
<sequence length="198" mass="21353">MHNPGLIATVWEPGRGETDRALGRPRVVGVGRSGGGGGGGWGVNSTDPEATTWPSLVARDPNESGYYRWLARPEVSRLPLKITQATRYPRPRPATALASRPPCSPSPPTPKQNPLGRQKQRKKKKKCEKKSGGLFNLSLVFGALGGGWGGAAHARVRNVYGGFAVERLGQSISISCAEIKELLEEEEEEEAEESPEED</sequence>
<organism evidence="2 3">
    <name type="scientific">Albula glossodonta</name>
    <name type="common">roundjaw bonefish</name>
    <dbReference type="NCBI Taxonomy" id="121402"/>
    <lineage>
        <taxon>Eukaryota</taxon>
        <taxon>Metazoa</taxon>
        <taxon>Chordata</taxon>
        <taxon>Craniata</taxon>
        <taxon>Vertebrata</taxon>
        <taxon>Euteleostomi</taxon>
        <taxon>Actinopterygii</taxon>
        <taxon>Neopterygii</taxon>
        <taxon>Teleostei</taxon>
        <taxon>Albuliformes</taxon>
        <taxon>Albulidae</taxon>
        <taxon>Albula</taxon>
    </lineage>
</organism>